<evidence type="ECO:0000256" key="1">
    <source>
        <dbReference type="SAM" id="Phobius"/>
    </source>
</evidence>
<dbReference type="KEGG" id="dcp:RN607_10145"/>
<accession>A0AA96FBB1</accession>
<dbReference type="Proteomes" id="UP001303408">
    <property type="component" value="Chromosome"/>
</dbReference>
<keyword evidence="1" id="KW-0812">Transmembrane</keyword>
<proteinExistence type="predicted"/>
<dbReference type="EMBL" id="CP134879">
    <property type="protein sequence ID" value="WNM23719.1"/>
    <property type="molecule type" value="Genomic_DNA"/>
</dbReference>
<dbReference type="AlphaFoldDB" id="A0AA96F5D6"/>
<protein>
    <submittedName>
        <fullName evidence="2">Uncharacterized protein</fullName>
    </submittedName>
</protein>
<evidence type="ECO:0000313" key="3">
    <source>
        <dbReference type="EMBL" id="WNM26558.1"/>
    </source>
</evidence>
<gene>
    <name evidence="2" type="ORF">RN606_10145</name>
    <name evidence="3" type="ORF">RN607_10145</name>
</gene>
<dbReference type="RefSeq" id="WP_313496846.1">
    <property type="nucleotide sequence ID" value="NZ_CP134879.1"/>
</dbReference>
<evidence type="ECO:0000313" key="2">
    <source>
        <dbReference type="EMBL" id="WNM23719.1"/>
    </source>
</evidence>
<dbReference type="EMBL" id="CP134880">
    <property type="protein sequence ID" value="WNM26558.1"/>
    <property type="molecule type" value="Genomic_DNA"/>
</dbReference>
<organism evidence="2 4">
    <name type="scientific">Demequina capsici</name>
    <dbReference type="NCBI Taxonomy" id="3075620"/>
    <lineage>
        <taxon>Bacteria</taxon>
        <taxon>Bacillati</taxon>
        <taxon>Actinomycetota</taxon>
        <taxon>Actinomycetes</taxon>
        <taxon>Micrococcales</taxon>
        <taxon>Demequinaceae</taxon>
        <taxon>Demequina</taxon>
    </lineage>
</organism>
<sequence length="62" mass="6488">MSSNGYGGSAAAGGGGYFLGMVGSAVWFWQQADGFWEHVGALLQALVWPAFLVYDVFAALAN</sequence>
<accession>A0AA96F5D6</accession>
<feature type="transmembrane region" description="Helical" evidence="1">
    <location>
        <begin position="6"/>
        <end position="29"/>
    </location>
</feature>
<evidence type="ECO:0000313" key="4">
    <source>
        <dbReference type="Proteomes" id="UP001304125"/>
    </source>
</evidence>
<feature type="transmembrane region" description="Helical" evidence="1">
    <location>
        <begin position="41"/>
        <end position="61"/>
    </location>
</feature>
<keyword evidence="4" id="KW-1185">Reference proteome</keyword>
<keyword evidence="1" id="KW-1133">Transmembrane helix</keyword>
<dbReference type="Proteomes" id="UP001304125">
    <property type="component" value="Chromosome"/>
</dbReference>
<reference evidence="2 4" key="1">
    <citation type="submission" date="2023-09" db="EMBL/GenBank/DDBJ databases">
        <title>Demequina sp. a novel bacteria isolated from Capsicum annuum.</title>
        <authorList>
            <person name="Humaira Z."/>
            <person name="Lee J."/>
            <person name="Cho D."/>
        </authorList>
    </citation>
    <scope>NUCLEOTIDE SEQUENCE [LARGE SCALE GENOMIC DNA]</scope>
    <source>
        <strain evidence="2 4">OYTSA14</strain>
        <strain evidence="3">PMTSA13</strain>
    </source>
</reference>
<name>A0AA96F5D6_9MICO</name>
<keyword evidence="1" id="KW-0472">Membrane</keyword>